<dbReference type="SUPFAM" id="SSF56349">
    <property type="entry name" value="DNA breaking-rejoining enzymes"/>
    <property type="match status" value="1"/>
</dbReference>
<dbReference type="InterPro" id="IPR050090">
    <property type="entry name" value="Tyrosine_recombinase_XerCD"/>
</dbReference>
<evidence type="ECO:0000313" key="4">
    <source>
        <dbReference type="EMBL" id="CAI8817598.1"/>
    </source>
</evidence>
<keyword evidence="1" id="KW-0229">DNA integration</keyword>
<dbReference type="AlphaFoldDB" id="A0AAQ0N724"/>
<feature type="domain" description="Tyr recombinase" evidence="3">
    <location>
        <begin position="309"/>
        <end position="503"/>
    </location>
</feature>
<dbReference type="Gene3D" id="1.10.443.10">
    <property type="entry name" value="Intergrase catalytic core"/>
    <property type="match status" value="1"/>
</dbReference>
<dbReference type="PROSITE" id="PS51898">
    <property type="entry name" value="TYR_RECOMBINASE"/>
    <property type="match status" value="1"/>
</dbReference>
<dbReference type="RefSeq" id="WP_010206632.1">
    <property type="nucleotide sequence ID" value="NZ_CP019871.1"/>
</dbReference>
<dbReference type="EMBL" id="OX458335">
    <property type="protein sequence ID" value="CAI8817598.1"/>
    <property type="molecule type" value="Genomic_DNA"/>
</dbReference>
<organism evidence="4 5">
    <name type="scientific">Pseudomonas syringae pv. tomato</name>
    <dbReference type="NCBI Taxonomy" id="323"/>
    <lineage>
        <taxon>Bacteria</taxon>
        <taxon>Pseudomonadati</taxon>
        <taxon>Pseudomonadota</taxon>
        <taxon>Gammaproteobacteria</taxon>
        <taxon>Pseudomonadales</taxon>
        <taxon>Pseudomonadaceae</taxon>
        <taxon>Pseudomonas</taxon>
    </lineage>
</organism>
<protein>
    <submittedName>
        <fullName evidence="4">Site-specific integrase</fullName>
    </submittedName>
</protein>
<dbReference type="InterPro" id="IPR002104">
    <property type="entry name" value="Integrase_catalytic"/>
</dbReference>
<dbReference type="GO" id="GO:0006310">
    <property type="term" value="P:DNA recombination"/>
    <property type="evidence" value="ECO:0007669"/>
    <property type="project" value="UniProtKB-KW"/>
</dbReference>
<dbReference type="GO" id="GO:0015074">
    <property type="term" value="P:DNA integration"/>
    <property type="evidence" value="ECO:0007669"/>
    <property type="project" value="UniProtKB-KW"/>
</dbReference>
<dbReference type="CDD" id="cd00397">
    <property type="entry name" value="DNA_BRE_C"/>
    <property type="match status" value="1"/>
</dbReference>
<gene>
    <name evidence="4" type="ORF">DAPPPG215_09530</name>
</gene>
<reference evidence="4" key="1">
    <citation type="submission" date="2023-03" db="EMBL/GenBank/DDBJ databases">
        <authorList>
            <person name="Pothier F. J."/>
        </authorList>
    </citation>
    <scope>NUCLEOTIDE SEQUENCE</scope>
    <source>
        <strain evidence="4">DAPP-PG 215</strain>
    </source>
</reference>
<dbReference type="Proteomes" id="UP001177000">
    <property type="component" value="Chromosome"/>
</dbReference>
<accession>A0AAQ0N724</accession>
<evidence type="ECO:0000256" key="2">
    <source>
        <dbReference type="ARBA" id="ARBA00023172"/>
    </source>
</evidence>
<dbReference type="InterPro" id="IPR011010">
    <property type="entry name" value="DNA_brk_join_enz"/>
</dbReference>
<name>A0AAQ0N724_PSEUB</name>
<sequence>MKNKLDDATQAALETIAEDMDIDFSEDMQDAAEQEIEQLLLETGGEARQIESTLLKKLELYPEGNFPVSAYSLYSDSSWIIFKDKDGTVTRVKFDDMSEHAISIKKSIIYHLIPDYAPFAGIRSYTTTLGHARNFRRLINYVLIDNHLSGDLESLSFITPRLLNDALDRAKEVPQFTHYHYLFLHIRFWIALSAQKLIPEENRLAVSATSVDTPERRKDVIRHFTGSLATWAPYNEGDLKKLVEYALFWTEKAMPRVREASDYLLSRNFVTSHSKTISRVAEDLELEKNLDVVVEGIRIVEIQKNKRDYETVFWNYSWISSFQRSLTSIRNALYILVALVTGLRVSELEALKFEHVIETRNGRFKLQVTRYKTSQDPNYNGDISFIPLPKFVGQKLKEFKSLRDDLDQKREGFIFQSVLGRRKVVRQGSVKIENITKKLQEELGIDRIHTHRFRKTIAEILINRNERNVDIIRLLFGHASYAMTLRYIGRNPYIVQSVAKAIEENYIQEFTDIITQVKHSTSSGDNARRLVDKIAARPDAFTGQNLKVTVFTYVTHLLSSGEPLFIHRTAMGTYCVSTEVYSSPDLPPCLAHYKTVVKGALPEPSNCDTSCPHALIVNKAAKALEDNTNFYQDMLIRAGDTLSETSKAMLRKKVLDNTRHLETLKTNEQYKIIPSMDIHA</sequence>
<proteinExistence type="predicted"/>
<dbReference type="Pfam" id="PF00589">
    <property type="entry name" value="Phage_integrase"/>
    <property type="match status" value="1"/>
</dbReference>
<evidence type="ECO:0000256" key="1">
    <source>
        <dbReference type="ARBA" id="ARBA00022908"/>
    </source>
</evidence>
<keyword evidence="2" id="KW-0233">DNA recombination</keyword>
<dbReference type="PANTHER" id="PTHR30349:SF82">
    <property type="entry name" value="INTEGRASE_RECOMBINASE YOEC-RELATED"/>
    <property type="match status" value="1"/>
</dbReference>
<evidence type="ECO:0000313" key="5">
    <source>
        <dbReference type="Proteomes" id="UP001177000"/>
    </source>
</evidence>
<dbReference type="GO" id="GO:0003677">
    <property type="term" value="F:DNA binding"/>
    <property type="evidence" value="ECO:0007669"/>
    <property type="project" value="InterPro"/>
</dbReference>
<dbReference type="InterPro" id="IPR013762">
    <property type="entry name" value="Integrase-like_cat_sf"/>
</dbReference>
<dbReference type="PANTHER" id="PTHR30349">
    <property type="entry name" value="PHAGE INTEGRASE-RELATED"/>
    <property type="match status" value="1"/>
</dbReference>
<evidence type="ECO:0000259" key="3">
    <source>
        <dbReference type="PROSITE" id="PS51898"/>
    </source>
</evidence>